<dbReference type="PANTHER" id="PTHR43228:SF1">
    <property type="entry name" value="TWO-COMPONENT RESPONSE REGULATOR ARR22"/>
    <property type="match status" value="1"/>
</dbReference>
<accession>A0A975GW87</accession>
<keyword evidence="1" id="KW-0597">Phosphoprotein</keyword>
<sequence>MSNSFNENLRESAVFNLSNAVTMVVDDSAFGLDLTTLALRGFGIQVRYSCFSAADAIKILGDHQVDLILVDCEMPGMDGHEFVRWVRNSGLEPNAYIPIIMTAAHVRKSKVGDVRDCGANYLVTKPFSAASLLERLIWVARDTRPFLEVGEYKGPDRRMREARPRDRNERRADMIALNEKKARTLAEAIETAEPI</sequence>
<dbReference type="InterPro" id="IPR052048">
    <property type="entry name" value="ST_Response_Regulator"/>
</dbReference>
<dbReference type="CDD" id="cd17546">
    <property type="entry name" value="REC_hyHK_CKI1_RcsC-like"/>
    <property type="match status" value="1"/>
</dbReference>
<proteinExistence type="predicted"/>
<dbReference type="Gene3D" id="3.40.50.2300">
    <property type="match status" value="1"/>
</dbReference>
<keyword evidence="4" id="KW-1185">Reference proteome</keyword>
<evidence type="ECO:0000313" key="4">
    <source>
        <dbReference type="Proteomes" id="UP000663918"/>
    </source>
</evidence>
<name>A0A975GW87_9CAUL</name>
<dbReference type="Proteomes" id="UP000663918">
    <property type="component" value="Chromosome"/>
</dbReference>
<reference evidence="3" key="1">
    <citation type="submission" date="2020-09" db="EMBL/GenBank/DDBJ databases">
        <title>Brevundimonas sp. LVF2 isolated from a puddle in Goettingen, Germany.</title>
        <authorList>
            <person name="Friedrich I."/>
            <person name="Klassen A."/>
            <person name="Hannes N."/>
            <person name="Schneider D."/>
            <person name="Hertel R."/>
            <person name="Daniel R."/>
        </authorList>
    </citation>
    <scope>NUCLEOTIDE SEQUENCE</scope>
    <source>
        <strain evidence="3">LVF2</strain>
    </source>
</reference>
<dbReference type="SMART" id="SM00448">
    <property type="entry name" value="REC"/>
    <property type="match status" value="1"/>
</dbReference>
<dbReference type="InterPro" id="IPR011006">
    <property type="entry name" value="CheY-like_superfamily"/>
</dbReference>
<dbReference type="GO" id="GO:0000160">
    <property type="term" value="P:phosphorelay signal transduction system"/>
    <property type="evidence" value="ECO:0007669"/>
    <property type="project" value="InterPro"/>
</dbReference>
<evidence type="ECO:0000259" key="2">
    <source>
        <dbReference type="PROSITE" id="PS50110"/>
    </source>
</evidence>
<gene>
    <name evidence="3" type="ORF">IFJ75_05610</name>
</gene>
<dbReference type="PANTHER" id="PTHR43228">
    <property type="entry name" value="TWO-COMPONENT RESPONSE REGULATOR"/>
    <property type="match status" value="1"/>
</dbReference>
<evidence type="ECO:0000256" key="1">
    <source>
        <dbReference type="PROSITE-ProRule" id="PRU00169"/>
    </source>
</evidence>
<dbReference type="EMBL" id="CP062222">
    <property type="protein sequence ID" value="QTC92366.1"/>
    <property type="molecule type" value="Genomic_DNA"/>
</dbReference>
<dbReference type="KEGG" id="bgoe:IFJ75_05610"/>
<dbReference type="PROSITE" id="PS50110">
    <property type="entry name" value="RESPONSE_REGULATORY"/>
    <property type="match status" value="1"/>
</dbReference>
<feature type="domain" description="Response regulatory" evidence="2">
    <location>
        <begin position="21"/>
        <end position="140"/>
    </location>
</feature>
<dbReference type="Pfam" id="PF00072">
    <property type="entry name" value="Response_reg"/>
    <property type="match status" value="1"/>
</dbReference>
<dbReference type="RefSeq" id="WP_207931648.1">
    <property type="nucleotide sequence ID" value="NZ_CP062222.1"/>
</dbReference>
<organism evidence="3 4">
    <name type="scientific">Brevundimonas goettingensis</name>
    <dbReference type="NCBI Taxonomy" id="2774190"/>
    <lineage>
        <taxon>Bacteria</taxon>
        <taxon>Pseudomonadati</taxon>
        <taxon>Pseudomonadota</taxon>
        <taxon>Alphaproteobacteria</taxon>
        <taxon>Caulobacterales</taxon>
        <taxon>Caulobacteraceae</taxon>
        <taxon>Brevundimonas</taxon>
    </lineage>
</organism>
<evidence type="ECO:0000313" key="3">
    <source>
        <dbReference type="EMBL" id="QTC92366.1"/>
    </source>
</evidence>
<dbReference type="SUPFAM" id="SSF52172">
    <property type="entry name" value="CheY-like"/>
    <property type="match status" value="1"/>
</dbReference>
<dbReference type="InterPro" id="IPR001789">
    <property type="entry name" value="Sig_transdc_resp-reg_receiver"/>
</dbReference>
<feature type="modified residue" description="4-aspartylphosphate" evidence="1">
    <location>
        <position position="71"/>
    </location>
</feature>
<protein>
    <submittedName>
        <fullName evidence="3">Response regulator</fullName>
    </submittedName>
</protein>
<dbReference type="AlphaFoldDB" id="A0A975GW87"/>